<dbReference type="SUPFAM" id="SSF53254">
    <property type="entry name" value="Phosphoglycerate mutase-like"/>
    <property type="match status" value="1"/>
</dbReference>
<protein>
    <recommendedName>
        <fullName evidence="3">acid phosphatase</fullName>
        <ecNumber evidence="3">3.1.3.2</ecNumber>
    </recommendedName>
</protein>
<dbReference type="EC" id="3.1.3.2" evidence="3"/>
<dbReference type="PaxDb" id="121845-A0A1S3CUB6"/>
<evidence type="ECO:0000256" key="2">
    <source>
        <dbReference type="ARBA" id="ARBA00005375"/>
    </source>
</evidence>
<dbReference type="KEGG" id="dci:103505300"/>
<comment type="similarity">
    <text evidence="2">Belongs to the histidine acid phosphatase family.</text>
</comment>
<keyword evidence="7" id="KW-0325">Glycoprotein</keyword>
<dbReference type="Gene3D" id="3.40.50.1240">
    <property type="entry name" value="Phosphoglycerate mutase-like"/>
    <property type="match status" value="1"/>
</dbReference>
<proteinExistence type="inferred from homology"/>
<reference evidence="10" key="1">
    <citation type="submission" date="2025-08" db="UniProtKB">
        <authorList>
            <consortium name="RefSeq"/>
        </authorList>
    </citation>
    <scope>IDENTIFICATION</scope>
</reference>
<name>A0A1S3CUB6_DIACI</name>
<evidence type="ECO:0000256" key="3">
    <source>
        <dbReference type="ARBA" id="ARBA00012646"/>
    </source>
</evidence>
<feature type="transmembrane region" description="Helical" evidence="8">
    <location>
        <begin position="357"/>
        <end position="380"/>
    </location>
</feature>
<evidence type="ECO:0000256" key="4">
    <source>
        <dbReference type="ARBA" id="ARBA00022729"/>
    </source>
</evidence>
<dbReference type="InterPro" id="IPR000560">
    <property type="entry name" value="His_Pase_clade-2"/>
</dbReference>
<dbReference type="PANTHER" id="PTHR11567:SF211">
    <property type="entry name" value="PROSTATIC ACID PHOSPHATASE"/>
    <property type="match status" value="1"/>
</dbReference>
<comment type="catalytic activity">
    <reaction evidence="1">
        <text>a phosphate monoester + H2O = an alcohol + phosphate</text>
        <dbReference type="Rhea" id="RHEA:15017"/>
        <dbReference type="ChEBI" id="CHEBI:15377"/>
        <dbReference type="ChEBI" id="CHEBI:30879"/>
        <dbReference type="ChEBI" id="CHEBI:43474"/>
        <dbReference type="ChEBI" id="CHEBI:67140"/>
        <dbReference type="EC" id="3.1.3.2"/>
    </reaction>
</comment>
<sequence length="395" mass="45688">MTYHISFQLYRHGDRTPINFYPNDPYKNASYWPVGPGQLTNVGKLQHYKLGQWFGERYRDLIGDSYSKENVYVMSTDVDRTLMSAEANLAGFFPPKGDQVWDPKIKWQPIPVHTMPEKLDKVLSMKKPCPQYDVEKRKYMNSPEIQQVLAKYRPLFQYVSQHAGEPVETITDLEFIHNTLFIEEINNLTLPEWTHPIYPEPLRTVAAFSFAIPARTPALKRLKAGPLVEDIVKHMVAKSKDKLKKKKIWIYSAHDTTVANLLNTLNIFDLHCPPYTAAVMIELHQKDDEYYVNILYKNSTSVPPYQLSIPGCDFDCPLDDFVSLTQDVVLTDTQWEVACHAHHFLDLIPTSDEDNSFATIVLLTMGVLLTLLLVSLVFYVHKQWRHPSSHMYQRI</sequence>
<keyword evidence="9" id="KW-1185">Reference proteome</keyword>
<keyword evidence="8" id="KW-0472">Membrane</keyword>
<dbReference type="PROSITE" id="PS00778">
    <property type="entry name" value="HIS_ACID_PHOSPHAT_2"/>
    <property type="match status" value="1"/>
</dbReference>
<evidence type="ECO:0000256" key="5">
    <source>
        <dbReference type="ARBA" id="ARBA00022801"/>
    </source>
</evidence>
<evidence type="ECO:0000256" key="7">
    <source>
        <dbReference type="ARBA" id="ARBA00023180"/>
    </source>
</evidence>
<accession>A0A1S3CUB6</accession>
<dbReference type="AlphaFoldDB" id="A0A1S3CUB6"/>
<gene>
    <name evidence="10" type="primary">LOC103505300</name>
</gene>
<organism evidence="9 10">
    <name type="scientific">Diaphorina citri</name>
    <name type="common">Asian citrus psyllid</name>
    <dbReference type="NCBI Taxonomy" id="121845"/>
    <lineage>
        <taxon>Eukaryota</taxon>
        <taxon>Metazoa</taxon>
        <taxon>Ecdysozoa</taxon>
        <taxon>Arthropoda</taxon>
        <taxon>Hexapoda</taxon>
        <taxon>Insecta</taxon>
        <taxon>Pterygota</taxon>
        <taxon>Neoptera</taxon>
        <taxon>Paraneoptera</taxon>
        <taxon>Hemiptera</taxon>
        <taxon>Sternorrhyncha</taxon>
        <taxon>Psylloidea</taxon>
        <taxon>Psyllidae</taxon>
        <taxon>Diaphorininae</taxon>
        <taxon>Diaphorina</taxon>
    </lineage>
</organism>
<dbReference type="InterPro" id="IPR050645">
    <property type="entry name" value="Histidine_acid_phosphatase"/>
</dbReference>
<dbReference type="CDD" id="cd07061">
    <property type="entry name" value="HP_HAP_like"/>
    <property type="match status" value="1"/>
</dbReference>
<keyword evidence="6" id="KW-1015">Disulfide bond</keyword>
<dbReference type="RefSeq" id="XP_008467852.1">
    <property type="nucleotide sequence ID" value="XM_008469630.3"/>
</dbReference>
<dbReference type="GeneID" id="103505300"/>
<dbReference type="Proteomes" id="UP000079169">
    <property type="component" value="Unplaced"/>
</dbReference>
<evidence type="ECO:0000256" key="6">
    <source>
        <dbReference type="ARBA" id="ARBA00023157"/>
    </source>
</evidence>
<dbReference type="STRING" id="121845.A0A1S3CUB6"/>
<evidence type="ECO:0000313" key="10">
    <source>
        <dbReference type="RefSeq" id="XP_008467852.1"/>
    </source>
</evidence>
<keyword evidence="4" id="KW-0732">Signal</keyword>
<dbReference type="OMA" id="VPCHGSR"/>
<evidence type="ECO:0000313" key="9">
    <source>
        <dbReference type="Proteomes" id="UP000079169"/>
    </source>
</evidence>
<dbReference type="InterPro" id="IPR033379">
    <property type="entry name" value="Acid_Pase_AS"/>
</dbReference>
<keyword evidence="8" id="KW-1133">Transmembrane helix</keyword>
<dbReference type="PANTHER" id="PTHR11567">
    <property type="entry name" value="ACID PHOSPHATASE-RELATED"/>
    <property type="match status" value="1"/>
</dbReference>
<evidence type="ECO:0000256" key="1">
    <source>
        <dbReference type="ARBA" id="ARBA00000032"/>
    </source>
</evidence>
<evidence type="ECO:0000256" key="8">
    <source>
        <dbReference type="SAM" id="Phobius"/>
    </source>
</evidence>
<dbReference type="InterPro" id="IPR029033">
    <property type="entry name" value="His_PPase_superfam"/>
</dbReference>
<keyword evidence="8" id="KW-0812">Transmembrane</keyword>
<keyword evidence="5" id="KW-0378">Hydrolase</keyword>
<dbReference type="GO" id="GO:0003993">
    <property type="term" value="F:acid phosphatase activity"/>
    <property type="evidence" value="ECO:0007669"/>
    <property type="project" value="UniProtKB-EC"/>
</dbReference>
<dbReference type="Pfam" id="PF00328">
    <property type="entry name" value="His_Phos_2"/>
    <property type="match status" value="1"/>
</dbReference>